<reference evidence="2 3" key="1">
    <citation type="journal article" date="2019" name="Sci. Rep.">
        <title>A multi-omics analysis of the grapevine pathogen Lasiodiplodia theobromae reveals that temperature affects the expression of virulence- and pathogenicity-related genes.</title>
        <authorList>
            <person name="Felix C."/>
            <person name="Meneses R."/>
            <person name="Goncalves M.F.M."/>
            <person name="Tilleman L."/>
            <person name="Duarte A.S."/>
            <person name="Jorrin-Novo J.V."/>
            <person name="Van de Peer Y."/>
            <person name="Deforce D."/>
            <person name="Van Nieuwerburgh F."/>
            <person name="Esteves A.C."/>
            <person name="Alves A."/>
        </authorList>
    </citation>
    <scope>NUCLEOTIDE SEQUENCE [LARGE SCALE GENOMIC DNA]</scope>
    <source>
        <strain evidence="2 3">LA-SOL3</strain>
    </source>
</reference>
<keyword evidence="3" id="KW-1185">Reference proteome</keyword>
<comment type="caution">
    <text evidence="2">The sequence shown here is derived from an EMBL/GenBank/DDBJ whole genome shotgun (WGS) entry which is preliminary data.</text>
</comment>
<dbReference type="EMBL" id="VCHE01000004">
    <property type="protein sequence ID" value="KAB2580305.1"/>
    <property type="molecule type" value="Genomic_DNA"/>
</dbReference>
<proteinExistence type="predicted"/>
<sequence>MSEASDRIFSLIQRAVSKIAGYGDRITVLSPTRTPAAEKQRRHFIRVFVRRLADFAASERAKYPADPLSPPPPLLETNCSDDDYDSANPCILTPAIDATLGDLMSRTGADGRGAAGAGLDGAGVVRGRASGAGDGAGGDERTAAAAAAGAVEGSGRCGAVRADGAVGVPGRESRVDVLVGVCRMAEGVTNGRRKVGCGSPGKCL</sequence>
<evidence type="ECO:0000256" key="1">
    <source>
        <dbReference type="SAM" id="MobiDB-lite"/>
    </source>
</evidence>
<feature type="region of interest" description="Disordered" evidence="1">
    <location>
        <begin position="60"/>
        <end position="80"/>
    </location>
</feature>
<dbReference type="Proteomes" id="UP000325902">
    <property type="component" value="Unassembled WGS sequence"/>
</dbReference>
<dbReference type="AlphaFoldDB" id="A0A5N5DQX1"/>
<evidence type="ECO:0000313" key="2">
    <source>
        <dbReference type="EMBL" id="KAB2580305.1"/>
    </source>
</evidence>
<gene>
    <name evidence="2" type="ORF">DBV05_g1210</name>
</gene>
<accession>A0A5N5DQX1</accession>
<evidence type="ECO:0000313" key="3">
    <source>
        <dbReference type="Proteomes" id="UP000325902"/>
    </source>
</evidence>
<name>A0A5N5DQX1_9PEZI</name>
<organism evidence="2 3">
    <name type="scientific">Lasiodiplodia theobromae</name>
    <dbReference type="NCBI Taxonomy" id="45133"/>
    <lineage>
        <taxon>Eukaryota</taxon>
        <taxon>Fungi</taxon>
        <taxon>Dikarya</taxon>
        <taxon>Ascomycota</taxon>
        <taxon>Pezizomycotina</taxon>
        <taxon>Dothideomycetes</taxon>
        <taxon>Dothideomycetes incertae sedis</taxon>
        <taxon>Botryosphaeriales</taxon>
        <taxon>Botryosphaeriaceae</taxon>
        <taxon>Lasiodiplodia</taxon>
    </lineage>
</organism>
<protein>
    <submittedName>
        <fullName evidence="2">Uncharacterized protein</fullName>
    </submittedName>
</protein>